<dbReference type="EMBL" id="CP088295">
    <property type="protein sequence ID" value="UUY03951.1"/>
    <property type="molecule type" value="Genomic_DNA"/>
</dbReference>
<gene>
    <name evidence="1" type="ORF">LRS13_00005</name>
</gene>
<evidence type="ECO:0000313" key="1">
    <source>
        <dbReference type="EMBL" id="UUY03951.1"/>
    </source>
</evidence>
<sequence length="217" mass="24298">MRVELATPELQRGATEQLRFRIVDERGRAVRDFDVEHERRMHLIVARRDLTTFQHLHPKMERDGTWSADVRLDDAGSYRMFADFSYADEPVTLAADLRVDGAADLRALPQPETTAVSDGGYDVRLDTPATRQGEEAELRFTVTKDGRPVDTEPYLGAGGHLVALREGDLAFLHVHPTEHGDGIGFEATFPTTGAYRLFLQFQVDGEIQTVAFTQEVA</sequence>
<protein>
    <submittedName>
        <fullName evidence="1">FixH family protein</fullName>
    </submittedName>
</protein>
<accession>A0ABY5PH15</accession>
<evidence type="ECO:0000313" key="2">
    <source>
        <dbReference type="Proteomes" id="UP001058860"/>
    </source>
</evidence>
<reference evidence="2" key="1">
    <citation type="submission" date="2021-11" db="EMBL/GenBank/DDBJ databases">
        <title>Cultivation dependent microbiological survey of springs from the worlds oldest radium mine currently devoted to the extraction of radon-saturated water.</title>
        <authorList>
            <person name="Kapinusova G."/>
            <person name="Smrhova T."/>
            <person name="Strejcek M."/>
            <person name="Suman J."/>
            <person name="Jani K."/>
            <person name="Pajer P."/>
            <person name="Uhlik O."/>
        </authorList>
    </citation>
    <scope>NUCLEOTIDE SEQUENCE [LARGE SCALE GENOMIC DNA]</scope>
    <source>
        <strain evidence="2">J379</strain>
    </source>
</reference>
<dbReference type="Proteomes" id="UP001058860">
    <property type="component" value="Chromosome"/>
</dbReference>
<proteinExistence type="predicted"/>
<keyword evidence="2" id="KW-1185">Reference proteome</keyword>
<name>A0ABY5PH15_9ACTN</name>
<dbReference type="RefSeq" id="WP_353864449.1">
    <property type="nucleotide sequence ID" value="NZ_CP088295.1"/>
</dbReference>
<organism evidence="1 2">
    <name type="scientific">Svornostia abyssi</name>
    <dbReference type="NCBI Taxonomy" id="2898438"/>
    <lineage>
        <taxon>Bacteria</taxon>
        <taxon>Bacillati</taxon>
        <taxon>Actinomycetota</taxon>
        <taxon>Thermoleophilia</taxon>
        <taxon>Solirubrobacterales</taxon>
        <taxon>Baekduiaceae</taxon>
        <taxon>Svornostia</taxon>
    </lineage>
</organism>